<dbReference type="InterPro" id="IPR017853">
    <property type="entry name" value="GH"/>
</dbReference>
<evidence type="ECO:0000259" key="2">
    <source>
        <dbReference type="Pfam" id="PF02638"/>
    </source>
</evidence>
<sequence>MRSHFLSRKIVKQRRGAIALALASSLLAQPGVLFPWLGGVARAQLTAFCKLSTSTIAQKDAARQAAFAGDQIATVEYQQLVQADAQRLRQCRSQTWPQTQAIWLRLYPCDLQPGVLDDVMDRIVNQGYNQVYVEVFYDGQVLLPSTDNPTVWPSVIRTGEAAKADLLAQAIQKAHERGLKLYAWMFSMNFGYSYGQRADRQQALARNGRGQSSLYVANNGGLAIDFSQQEVDKVFIDPYNLQAKQDYNRLVQAVLQRQPDGVLFDYIRYPRQTGAASVTDKVSDLWIYASGAQQALIQRGLNNKGVNLIQRFLQKGYISTYDIAALDRQYPQEREPLWQGRNPPLSLSKQLLPAAIRQPRLQQELWLLSAAHAFQGVVDFLTAAVLPVQQRGIPAGAVFFPDGNRRVGRGFDSRMQPWDRFPSSIEWHPMSYAVCGNTSCIASQVQEVLRAAPSGTQVSPVLAGVWGRALQNSRPSLEAQMAALRQFAPQIRSVSHFAYSWQEDPTSARNRRSCRLR</sequence>
<dbReference type="AlphaFoldDB" id="A0A6J4UYF1"/>
<keyword evidence="1" id="KW-0732">Signal</keyword>
<gene>
    <name evidence="3" type="ORF">AVDCRST_MAG81-882</name>
</gene>
<protein>
    <recommendedName>
        <fullName evidence="2">Glycosyl hydrolase-like 10 domain-containing protein</fullName>
    </recommendedName>
</protein>
<accession>A0A6J4UYF1</accession>
<proteinExistence type="predicted"/>
<dbReference type="Gene3D" id="3.20.20.80">
    <property type="entry name" value="Glycosidases"/>
    <property type="match status" value="1"/>
</dbReference>
<dbReference type="PANTHER" id="PTHR43405">
    <property type="entry name" value="GLYCOSYL HYDROLASE DIGH"/>
    <property type="match status" value="1"/>
</dbReference>
<organism evidence="3">
    <name type="scientific">uncultured Synechococcales cyanobacterium</name>
    <dbReference type="NCBI Taxonomy" id="1936017"/>
    <lineage>
        <taxon>Bacteria</taxon>
        <taxon>Bacillati</taxon>
        <taxon>Cyanobacteriota</taxon>
        <taxon>Cyanophyceae</taxon>
        <taxon>Synechococcales</taxon>
        <taxon>environmental samples</taxon>
    </lineage>
</organism>
<dbReference type="SUPFAM" id="SSF51445">
    <property type="entry name" value="(Trans)glycosidases"/>
    <property type="match status" value="1"/>
</dbReference>
<evidence type="ECO:0000313" key="3">
    <source>
        <dbReference type="EMBL" id="CAA9561979.1"/>
    </source>
</evidence>
<name>A0A6J4UYF1_9CYAN</name>
<feature type="domain" description="Glycosyl hydrolase-like 10" evidence="2">
    <location>
        <begin position="125"/>
        <end position="279"/>
    </location>
</feature>
<dbReference type="InterPro" id="IPR052177">
    <property type="entry name" value="Divisome_Glycosyl_Hydrolase"/>
</dbReference>
<dbReference type="PANTHER" id="PTHR43405:SF1">
    <property type="entry name" value="GLYCOSYL HYDROLASE DIGH"/>
    <property type="match status" value="1"/>
</dbReference>
<dbReference type="Pfam" id="PF02638">
    <property type="entry name" value="GHL10"/>
    <property type="match status" value="1"/>
</dbReference>
<dbReference type="EMBL" id="CADCWO010000046">
    <property type="protein sequence ID" value="CAA9561979.1"/>
    <property type="molecule type" value="Genomic_DNA"/>
</dbReference>
<reference evidence="3" key="1">
    <citation type="submission" date="2020-02" db="EMBL/GenBank/DDBJ databases">
        <authorList>
            <person name="Meier V. D."/>
        </authorList>
    </citation>
    <scope>NUCLEOTIDE SEQUENCE</scope>
    <source>
        <strain evidence="3">AVDCRST_MAG81</strain>
    </source>
</reference>
<evidence type="ECO:0000256" key="1">
    <source>
        <dbReference type="ARBA" id="ARBA00022729"/>
    </source>
</evidence>
<dbReference type="InterPro" id="IPR003790">
    <property type="entry name" value="GHL10"/>
</dbReference>